<evidence type="ECO:0000313" key="6">
    <source>
        <dbReference type="Proteomes" id="UP000032522"/>
    </source>
</evidence>
<dbReference type="InterPro" id="IPR036977">
    <property type="entry name" value="DNA_primase_Znf_CHC2"/>
</dbReference>
<gene>
    <name evidence="5" type="ORF">LG52_4</name>
</gene>
<keyword evidence="1" id="KW-0479">Metal-binding</keyword>
<feature type="domain" description="Zinc finger CHC2-type" evidence="4">
    <location>
        <begin position="38"/>
        <end position="90"/>
    </location>
</feature>
<dbReference type="Gene3D" id="3.90.580.10">
    <property type="entry name" value="Zinc finger, CHC2-type domain"/>
    <property type="match status" value="1"/>
</dbReference>
<reference evidence="5 6" key="1">
    <citation type="submission" date="2015-01" db="EMBL/GenBank/DDBJ databases">
        <authorList>
            <person name="Filippidou S."/>
            <person name="Jeanneret N."/>
            <person name="Russel-Delif L."/>
            <person name="Junier T."/>
            <person name="Wunderlin T."/>
            <person name="Molina V."/>
            <person name="Johnson S.L."/>
            <person name="Davenport K.W."/>
            <person name="Chain P.S."/>
            <person name="Dorador C."/>
            <person name="Junier P."/>
        </authorList>
    </citation>
    <scope>NUCLEOTIDE SEQUENCE [LARGE SCALE GENOMIC DNA]</scope>
    <source>
        <strain evidence="5 6">Et7/4</strain>
    </source>
</reference>
<dbReference type="PATRIC" id="fig|1462.6.peg.110"/>
<protein>
    <submittedName>
        <fullName evidence="5">CHC2 zinc finger family protein</fullName>
    </submittedName>
</protein>
<sequence>MSKRNPLERIRDAVNVRRLLEVYGAQRIHGSGNIRSTCPIHRGDNPTAFAFDERNKLYYCHTKCQEGGDVFDFVMKMEDCSFLEAAKKLAEMFNVSVDWENEEIDENYFREEALKFIEQMRKRNKRFITKFCDLVTKKRKH</sequence>
<dbReference type="Pfam" id="PF01807">
    <property type="entry name" value="Zn_ribbon_DnaG"/>
    <property type="match status" value="1"/>
</dbReference>
<accession>A0A0D8BVD6</accession>
<evidence type="ECO:0000256" key="1">
    <source>
        <dbReference type="ARBA" id="ARBA00022723"/>
    </source>
</evidence>
<dbReference type="PANTHER" id="PTHR30313:SF2">
    <property type="entry name" value="DNA PRIMASE"/>
    <property type="match status" value="1"/>
</dbReference>
<evidence type="ECO:0000259" key="4">
    <source>
        <dbReference type="SMART" id="SM00400"/>
    </source>
</evidence>
<comment type="caution">
    <text evidence="5">The sequence shown here is derived from an EMBL/GenBank/DDBJ whole genome shotgun (WGS) entry which is preliminary data.</text>
</comment>
<name>A0A0D8BVD6_GEOKU</name>
<proteinExistence type="predicted"/>
<dbReference type="Proteomes" id="UP000032522">
    <property type="component" value="Unassembled WGS sequence"/>
</dbReference>
<dbReference type="PANTHER" id="PTHR30313">
    <property type="entry name" value="DNA PRIMASE"/>
    <property type="match status" value="1"/>
</dbReference>
<dbReference type="InterPro" id="IPR050219">
    <property type="entry name" value="DnaG_primase"/>
</dbReference>
<evidence type="ECO:0000256" key="2">
    <source>
        <dbReference type="ARBA" id="ARBA00022771"/>
    </source>
</evidence>
<dbReference type="AlphaFoldDB" id="A0A0D8BVD6"/>
<dbReference type="GO" id="GO:0008270">
    <property type="term" value="F:zinc ion binding"/>
    <property type="evidence" value="ECO:0007669"/>
    <property type="project" value="UniProtKB-KW"/>
</dbReference>
<dbReference type="GO" id="GO:0005737">
    <property type="term" value="C:cytoplasm"/>
    <property type="evidence" value="ECO:0007669"/>
    <property type="project" value="TreeGrafter"/>
</dbReference>
<dbReference type="OrthoDB" id="9773296at2"/>
<dbReference type="EMBL" id="JYBP01000003">
    <property type="protein sequence ID" value="KJE27954.1"/>
    <property type="molecule type" value="Genomic_DNA"/>
</dbReference>
<keyword evidence="3" id="KW-0862">Zinc</keyword>
<dbReference type="SUPFAM" id="SSF57783">
    <property type="entry name" value="Zinc beta-ribbon"/>
    <property type="match status" value="1"/>
</dbReference>
<organism evidence="5 6">
    <name type="scientific">Geobacillus kaustophilus</name>
    <dbReference type="NCBI Taxonomy" id="1462"/>
    <lineage>
        <taxon>Bacteria</taxon>
        <taxon>Bacillati</taxon>
        <taxon>Bacillota</taxon>
        <taxon>Bacilli</taxon>
        <taxon>Bacillales</taxon>
        <taxon>Anoxybacillaceae</taxon>
        <taxon>Geobacillus</taxon>
        <taxon>Geobacillus thermoleovorans group</taxon>
    </lineage>
</organism>
<evidence type="ECO:0000256" key="3">
    <source>
        <dbReference type="ARBA" id="ARBA00022833"/>
    </source>
</evidence>
<dbReference type="RefSeq" id="WP_052524446.1">
    <property type="nucleotide sequence ID" value="NZ_JYBP01000003.1"/>
</dbReference>
<evidence type="ECO:0000313" key="5">
    <source>
        <dbReference type="EMBL" id="KJE27954.1"/>
    </source>
</evidence>
<dbReference type="GO" id="GO:0006269">
    <property type="term" value="P:DNA replication, synthesis of primer"/>
    <property type="evidence" value="ECO:0007669"/>
    <property type="project" value="TreeGrafter"/>
</dbReference>
<dbReference type="SMART" id="SM00400">
    <property type="entry name" value="ZnF_CHCC"/>
    <property type="match status" value="1"/>
</dbReference>
<dbReference type="GO" id="GO:0003677">
    <property type="term" value="F:DNA binding"/>
    <property type="evidence" value="ECO:0007669"/>
    <property type="project" value="InterPro"/>
</dbReference>
<dbReference type="InterPro" id="IPR002694">
    <property type="entry name" value="Znf_CHC2"/>
</dbReference>
<dbReference type="GO" id="GO:0003899">
    <property type="term" value="F:DNA-directed RNA polymerase activity"/>
    <property type="evidence" value="ECO:0007669"/>
    <property type="project" value="InterPro"/>
</dbReference>
<keyword evidence="2" id="KW-0863">Zinc-finger</keyword>